<gene>
    <name evidence="6" type="ORF">E7Y31_00895</name>
</gene>
<evidence type="ECO:0000313" key="6">
    <source>
        <dbReference type="EMBL" id="THJ76228.1"/>
    </source>
</evidence>
<proteinExistence type="inferred from homology"/>
<accession>A0A4S5EUL3</accession>
<evidence type="ECO:0000256" key="3">
    <source>
        <dbReference type="ARBA" id="ARBA00022676"/>
    </source>
</evidence>
<dbReference type="Gene3D" id="3.90.550.10">
    <property type="entry name" value="Spore Coat Polysaccharide Biosynthesis Protein SpsA, Chain A"/>
    <property type="match status" value="1"/>
</dbReference>
<keyword evidence="4 6" id="KW-0808">Transferase</keyword>
<evidence type="ECO:0000256" key="2">
    <source>
        <dbReference type="ARBA" id="ARBA00006739"/>
    </source>
</evidence>
<evidence type="ECO:0000313" key="7">
    <source>
        <dbReference type="Proteomes" id="UP000305282"/>
    </source>
</evidence>
<dbReference type="InterPro" id="IPR029044">
    <property type="entry name" value="Nucleotide-diphossugar_trans"/>
</dbReference>
<reference evidence="6 7" key="1">
    <citation type="submission" date="2019-04" db="EMBL/GenBank/DDBJ databases">
        <title>Draft genome sequences for three unisolated Alnus-infective Frankia Sp+ strains, AgTrS, AiOr and AvVan, the first sequenced Frankia strains able to sporulate in-planta.</title>
        <authorList>
            <person name="Bethencourt L."/>
            <person name="Vautrin F."/>
            <person name="Taib N."/>
            <person name="Dubost A."/>
            <person name="Castro-Garcia L."/>
            <person name="Imbaud O."/>
            <person name="Abrouk D."/>
            <person name="Fournier P."/>
            <person name="Briolay J."/>
            <person name="Nguyen A."/>
            <person name="Normand P."/>
            <person name="Fernandez M.P."/>
            <person name="Brochier-Armanet C."/>
            <person name="Herrera-Belaroussi A."/>
        </authorList>
    </citation>
    <scope>NUCLEOTIDE SEQUENCE [LARGE SCALE GENOMIC DNA]</scope>
    <source>
        <strain evidence="6 7">AvVan</strain>
    </source>
</reference>
<evidence type="ECO:0000256" key="5">
    <source>
        <dbReference type="SAM" id="MobiDB-lite"/>
    </source>
</evidence>
<feature type="region of interest" description="Disordered" evidence="5">
    <location>
        <begin position="285"/>
        <end position="315"/>
    </location>
</feature>
<dbReference type="RefSeq" id="WP_136446462.1">
    <property type="nucleotide sequence ID" value="NZ_SSXH01000008.1"/>
</dbReference>
<comment type="caution">
    <text evidence="6">The sequence shown here is derived from an EMBL/GenBank/DDBJ whole genome shotgun (WGS) entry which is preliminary data.</text>
</comment>
<keyword evidence="3" id="KW-0328">Glycosyltransferase</keyword>
<evidence type="ECO:0000256" key="1">
    <source>
        <dbReference type="ARBA" id="ARBA00004776"/>
    </source>
</evidence>
<evidence type="ECO:0000256" key="4">
    <source>
        <dbReference type="ARBA" id="ARBA00022679"/>
    </source>
</evidence>
<dbReference type="Pfam" id="PF13641">
    <property type="entry name" value="Glyco_tranf_2_3"/>
    <property type="match status" value="1"/>
</dbReference>
<name>A0A4S5EUL3_9ACTN</name>
<dbReference type="GO" id="GO:0016757">
    <property type="term" value="F:glycosyltransferase activity"/>
    <property type="evidence" value="ECO:0007669"/>
    <property type="project" value="UniProtKB-KW"/>
</dbReference>
<dbReference type="Proteomes" id="UP000305282">
    <property type="component" value="Unassembled WGS sequence"/>
</dbReference>
<dbReference type="SUPFAM" id="SSF53448">
    <property type="entry name" value="Nucleotide-diphospho-sugar transferases"/>
    <property type="match status" value="1"/>
</dbReference>
<keyword evidence="7" id="KW-1185">Reference proteome</keyword>
<comment type="similarity">
    <text evidence="2">Belongs to the glycosyltransferase 2 family.</text>
</comment>
<dbReference type="EMBL" id="SSXH01000008">
    <property type="protein sequence ID" value="THJ76228.1"/>
    <property type="molecule type" value="Genomic_DNA"/>
</dbReference>
<dbReference type="AlphaFoldDB" id="A0A4S5EUL3"/>
<dbReference type="PANTHER" id="PTHR43179:SF12">
    <property type="entry name" value="GALACTOFURANOSYLTRANSFERASE GLFT2"/>
    <property type="match status" value="1"/>
</dbReference>
<dbReference type="PANTHER" id="PTHR43179">
    <property type="entry name" value="RHAMNOSYLTRANSFERASE WBBL"/>
    <property type="match status" value="1"/>
</dbReference>
<organism evidence="6 7">
    <name type="scientific">Candidatus Frankia alpina</name>
    <dbReference type="NCBI Taxonomy" id="2699483"/>
    <lineage>
        <taxon>Bacteria</taxon>
        <taxon>Bacillati</taxon>
        <taxon>Actinomycetota</taxon>
        <taxon>Actinomycetes</taxon>
        <taxon>Frankiales</taxon>
        <taxon>Frankiaceae</taxon>
        <taxon>Frankia</taxon>
    </lineage>
</organism>
<sequence>MRTSAVIVHWGPVAPTVDLTRRLSVLPQINDVIVVANDLRERPDDVDDTVIWIVPSRNLGFGGGFRHACGTVSVPDCYLLLNNDVRLESATIDACLDLLARPDVGIVGPTLVNAGGLYPGVTGLTSVFAVPRRRRTPTDHADDVPWVTGAIMFIKAECHQQVPMHIRYFLYYEDLDLCLRARRAGWRVLISPAQAWHTGGGSVPSDVSAYYPARNRLWFARTHGRPRQVALAAAWLFLAELPRSALSRLVHRREARSIAQLRHALRGAVDGLGPMPDADSMLADEPRTARWASTAGGVARPPRPRAGQHSVVSRR</sequence>
<protein>
    <submittedName>
        <fullName evidence="6">Glycosyltransferase family 2 protein</fullName>
    </submittedName>
</protein>
<dbReference type="OrthoDB" id="9771846at2"/>
<comment type="pathway">
    <text evidence="1">Cell wall biogenesis; cell wall polysaccharide biosynthesis.</text>
</comment>